<dbReference type="HAMAP" id="MF_00505">
    <property type="entry name" value="HSP90"/>
    <property type="match status" value="1"/>
</dbReference>
<feature type="binding site" evidence="11">
    <location>
        <position position="85"/>
    </location>
    <ligand>
        <name>ATP</name>
        <dbReference type="ChEBI" id="CHEBI:30616"/>
    </ligand>
</feature>
<protein>
    <recommendedName>
        <fullName evidence="9 10">Chaperone protein HtpG</fullName>
    </recommendedName>
    <alternativeName>
        <fullName evidence="10">Heat shock protein HtpG</fullName>
    </alternativeName>
    <alternativeName>
        <fullName evidence="10">High temperature protein G</fullName>
    </alternativeName>
</protein>
<feature type="binding site" evidence="11">
    <location>
        <position position="34"/>
    </location>
    <ligand>
        <name>ATP</name>
        <dbReference type="ChEBI" id="CHEBI:30616"/>
    </ligand>
</feature>
<feature type="region of interest" description="A; substrate-binding" evidence="10">
    <location>
        <begin position="1"/>
        <end position="338"/>
    </location>
</feature>
<dbReference type="InterPro" id="IPR019805">
    <property type="entry name" value="Heat_shock_protein_90_CS"/>
</dbReference>
<dbReference type="SUPFAM" id="SSF110942">
    <property type="entry name" value="HSP90 C-terminal domain"/>
    <property type="match status" value="1"/>
</dbReference>
<dbReference type="GO" id="GO:0005737">
    <property type="term" value="C:cytoplasm"/>
    <property type="evidence" value="ECO:0007669"/>
    <property type="project" value="UniProtKB-SubCell"/>
</dbReference>
<dbReference type="Gene3D" id="1.20.120.790">
    <property type="entry name" value="Heat shock protein 90, C-terminal domain"/>
    <property type="match status" value="1"/>
</dbReference>
<dbReference type="PROSITE" id="PS00298">
    <property type="entry name" value="HSP90"/>
    <property type="match status" value="1"/>
</dbReference>
<comment type="subcellular location">
    <subcellularLocation>
        <location evidence="1 10">Cytoplasm</location>
    </subcellularLocation>
</comment>
<dbReference type="SUPFAM" id="SSF54211">
    <property type="entry name" value="Ribosomal protein S5 domain 2-like"/>
    <property type="match status" value="1"/>
</dbReference>
<evidence type="ECO:0000256" key="7">
    <source>
        <dbReference type="ARBA" id="ARBA00023186"/>
    </source>
</evidence>
<keyword evidence="3 10" id="KW-0963">Cytoplasm</keyword>
<feature type="binding site" evidence="11">
    <location>
        <position position="338"/>
    </location>
    <ligand>
        <name>ATP</name>
        <dbReference type="ChEBI" id="CHEBI:30616"/>
    </ligand>
</feature>
<keyword evidence="6 10" id="KW-0346">Stress response</keyword>
<dbReference type="Pfam" id="PF13589">
    <property type="entry name" value="HATPase_c_3"/>
    <property type="match status" value="1"/>
</dbReference>
<dbReference type="FunFam" id="3.30.230.80:FF:000002">
    <property type="entry name" value="Molecular chaperone HtpG"/>
    <property type="match status" value="1"/>
</dbReference>
<gene>
    <name evidence="10" type="primary">htpG</name>
    <name evidence="13" type="ORF">SAMN05443662_0674</name>
</gene>
<comment type="caution">
    <text evidence="10">Lacks conserved residue(s) required for the propagation of feature annotation.</text>
</comment>
<reference evidence="13 14" key="1">
    <citation type="submission" date="2016-11" db="EMBL/GenBank/DDBJ databases">
        <authorList>
            <person name="Jaros S."/>
            <person name="Januszkiewicz K."/>
            <person name="Wedrychowicz H."/>
        </authorList>
    </citation>
    <scope>NUCLEOTIDE SEQUENCE [LARGE SCALE GENOMIC DNA]</scope>
    <source>
        <strain evidence="13 14">DSM 17737</strain>
    </source>
</reference>
<feature type="binding site" evidence="11">
    <location>
        <position position="80"/>
    </location>
    <ligand>
        <name>ATP</name>
        <dbReference type="ChEBI" id="CHEBI:30616"/>
    </ligand>
</feature>
<dbReference type="PIRSF" id="PIRSF002583">
    <property type="entry name" value="Hsp90"/>
    <property type="match status" value="1"/>
</dbReference>
<dbReference type="GO" id="GO:0016887">
    <property type="term" value="F:ATP hydrolysis activity"/>
    <property type="evidence" value="ECO:0007669"/>
    <property type="project" value="InterPro"/>
</dbReference>
<dbReference type="Gene3D" id="3.40.50.11260">
    <property type="match status" value="1"/>
</dbReference>
<dbReference type="Gene3D" id="3.30.230.80">
    <property type="match status" value="1"/>
</dbReference>
<evidence type="ECO:0000256" key="1">
    <source>
        <dbReference type="ARBA" id="ARBA00004496"/>
    </source>
</evidence>
<dbReference type="InterPro" id="IPR001404">
    <property type="entry name" value="Hsp90_fam"/>
</dbReference>
<keyword evidence="7 10" id="KW-0143">Chaperone</keyword>
<dbReference type="STRING" id="364032.SAMN05443662_0674"/>
<evidence type="ECO:0000256" key="4">
    <source>
        <dbReference type="ARBA" id="ARBA00022741"/>
    </source>
</evidence>
<dbReference type="Proteomes" id="UP000198461">
    <property type="component" value="Unassembled WGS sequence"/>
</dbReference>
<evidence type="ECO:0000256" key="2">
    <source>
        <dbReference type="ARBA" id="ARBA00008239"/>
    </source>
</evidence>
<comment type="subunit">
    <text evidence="10">Homodimer.</text>
</comment>
<dbReference type="InterPro" id="IPR037196">
    <property type="entry name" value="HSP90_C"/>
</dbReference>
<evidence type="ECO:0000256" key="5">
    <source>
        <dbReference type="ARBA" id="ARBA00022840"/>
    </source>
</evidence>
<dbReference type="GO" id="GO:0140662">
    <property type="term" value="F:ATP-dependent protein folding chaperone"/>
    <property type="evidence" value="ECO:0007669"/>
    <property type="project" value="InterPro"/>
</dbReference>
<organism evidence="13 14">
    <name type="scientific">Sulfurivirga caldicuralii</name>
    <dbReference type="NCBI Taxonomy" id="364032"/>
    <lineage>
        <taxon>Bacteria</taxon>
        <taxon>Pseudomonadati</taxon>
        <taxon>Pseudomonadota</taxon>
        <taxon>Gammaproteobacteria</taxon>
        <taxon>Thiotrichales</taxon>
        <taxon>Piscirickettsiaceae</taxon>
        <taxon>Sulfurivirga</taxon>
    </lineage>
</organism>
<keyword evidence="14" id="KW-1185">Reference proteome</keyword>
<feature type="binding site" evidence="11">
    <location>
        <begin position="122"/>
        <end position="127"/>
    </location>
    <ligand>
        <name>ATP</name>
        <dbReference type="ChEBI" id="CHEBI:30616"/>
    </ligand>
</feature>
<evidence type="ECO:0000256" key="9">
    <source>
        <dbReference type="ARBA" id="ARBA00070675"/>
    </source>
</evidence>
<dbReference type="InterPro" id="IPR003594">
    <property type="entry name" value="HATPase_dom"/>
</dbReference>
<keyword evidence="4 10" id="KW-0547">Nucleotide-binding</keyword>
<dbReference type="Pfam" id="PF00183">
    <property type="entry name" value="HSP90"/>
    <property type="match status" value="1"/>
</dbReference>
<evidence type="ECO:0000256" key="11">
    <source>
        <dbReference type="PIRSR" id="PIRSR002583-1"/>
    </source>
</evidence>
<dbReference type="InterPro" id="IPR020568">
    <property type="entry name" value="Ribosomal_Su5_D2-typ_SF"/>
</dbReference>
<accession>A0A1N6EM19</accession>
<dbReference type="GO" id="GO:0005524">
    <property type="term" value="F:ATP binding"/>
    <property type="evidence" value="ECO:0007669"/>
    <property type="project" value="UniProtKB-UniRule"/>
</dbReference>
<dbReference type="AlphaFoldDB" id="A0A1N6EM19"/>
<feature type="binding site" evidence="11">
    <location>
        <position position="38"/>
    </location>
    <ligand>
        <name>ATP</name>
        <dbReference type="ChEBI" id="CHEBI:30616"/>
    </ligand>
</feature>
<keyword evidence="5 10" id="KW-0067">ATP-binding</keyword>
<feature type="region of interest" description="C" evidence="10">
    <location>
        <begin position="551"/>
        <end position="624"/>
    </location>
</feature>
<dbReference type="GO" id="GO:0051082">
    <property type="term" value="F:unfolded protein binding"/>
    <property type="evidence" value="ECO:0007669"/>
    <property type="project" value="UniProtKB-UniRule"/>
</dbReference>
<dbReference type="Gene3D" id="3.30.565.10">
    <property type="entry name" value="Histidine kinase-like ATPase, C-terminal domain"/>
    <property type="match status" value="1"/>
</dbReference>
<dbReference type="InterPro" id="IPR020575">
    <property type="entry name" value="Hsp90_N"/>
</dbReference>
<dbReference type="NCBIfam" id="NF003555">
    <property type="entry name" value="PRK05218.1"/>
    <property type="match status" value="1"/>
</dbReference>
<sequence length="624" mass="71251">MAQAEKHAFQTEVKQLLHLVIHALYSNRDIFLRELISNASDALDKLRFEALSNDALYEGDKELAIRVSYDPEARTITVEDNGIGMSRDEVIENIGTIANSGTKKFLEQLSGDQARDSALIGQFGVGFYSAFIVADKVTLETRRAGAPKEEGVRWESDGQGEYTLETIEKSGKGTRISLHLKEDAKEFLDGHRLRQIIHTYSDHIAFPILMPKEEFKDGKPVITDEWEQVNKATALWLEPRSKLKDEDYINFYKQTFHDFEAPLTWLHNRVEGTLEYTSLFYIPKVPPFDLYDRERRYGVKLYVKRVFIMDDAEHLLPTYLRFVRGIIDSNDLPLNVSREILQDNQVVRKIHSASTKRILDHLSKLAKEDADKYATFWDAFGNVLKEGVVEDFSNREKIASLLRFASTHNDTPEQRVSLDDYIERMQPDQEAIYYIVADSYQAAKNSPHLEIFRKKGIEVLLLYDRIDEWLVAHLNEYAGKPLKSVAQADIEPPENEAISEEEKKAADELIERLQKVLAERVEAVRTTARLTDSPACVVPPKNGLSPHMIQMLKQMGQEPPKQKPVLEINPAHPLIKKLENLSDEEKLKLWGEILLDQAELAEGVQPEDPAGFVKRLNSVLADAL</sequence>
<feature type="domain" description="Histidine kinase/HSP90-like ATPase" evidence="12">
    <location>
        <begin position="27"/>
        <end position="184"/>
    </location>
</feature>
<dbReference type="FunFam" id="3.30.565.10:FF:000009">
    <property type="entry name" value="Molecular chaperone HtpG"/>
    <property type="match status" value="1"/>
</dbReference>
<dbReference type="RefSeq" id="WP_074200989.1">
    <property type="nucleotide sequence ID" value="NZ_FSRE01000002.1"/>
</dbReference>
<dbReference type="PANTHER" id="PTHR11528">
    <property type="entry name" value="HEAT SHOCK PROTEIN 90 FAMILY MEMBER"/>
    <property type="match status" value="1"/>
</dbReference>
<feature type="binding site" evidence="11">
    <location>
        <begin position="100"/>
        <end position="101"/>
    </location>
    <ligand>
        <name>ATP</name>
        <dbReference type="ChEBI" id="CHEBI:30616"/>
    </ligand>
</feature>
<evidence type="ECO:0000256" key="8">
    <source>
        <dbReference type="ARBA" id="ARBA00058590"/>
    </source>
</evidence>
<evidence type="ECO:0000313" key="13">
    <source>
        <dbReference type="EMBL" id="SIN84045.1"/>
    </source>
</evidence>
<name>A0A1N6EM19_9GAMM</name>
<feature type="binding site" evidence="11">
    <location>
        <position position="174"/>
    </location>
    <ligand>
        <name>ATP</name>
        <dbReference type="ChEBI" id="CHEBI:30616"/>
    </ligand>
</feature>
<proteinExistence type="inferred from homology"/>
<dbReference type="SUPFAM" id="SSF55874">
    <property type="entry name" value="ATPase domain of HSP90 chaperone/DNA topoisomerase II/histidine kinase"/>
    <property type="match status" value="1"/>
</dbReference>
<feature type="binding site" evidence="11">
    <location>
        <position position="93"/>
    </location>
    <ligand>
        <name>ATP</name>
        <dbReference type="ChEBI" id="CHEBI:30616"/>
    </ligand>
</feature>
<dbReference type="CDD" id="cd16927">
    <property type="entry name" value="HATPase_Hsp90-like"/>
    <property type="match status" value="1"/>
</dbReference>
<dbReference type="FunFam" id="3.40.50.11260:FF:000005">
    <property type="entry name" value="Heat shock protein 90"/>
    <property type="match status" value="1"/>
</dbReference>
<evidence type="ECO:0000256" key="6">
    <source>
        <dbReference type="ARBA" id="ARBA00023016"/>
    </source>
</evidence>
<comment type="function">
    <text evidence="8 10">Molecular chaperone. Has ATPase activity.</text>
</comment>
<dbReference type="SMART" id="SM00387">
    <property type="entry name" value="HATPase_c"/>
    <property type="match status" value="1"/>
</dbReference>
<dbReference type="OrthoDB" id="9802640at2"/>
<evidence type="ECO:0000256" key="3">
    <source>
        <dbReference type="ARBA" id="ARBA00022490"/>
    </source>
</evidence>
<evidence type="ECO:0000256" key="10">
    <source>
        <dbReference type="HAMAP-Rule" id="MF_00505"/>
    </source>
</evidence>
<evidence type="ECO:0000313" key="14">
    <source>
        <dbReference type="Proteomes" id="UP000198461"/>
    </source>
</evidence>
<evidence type="ECO:0000259" key="12">
    <source>
        <dbReference type="SMART" id="SM00387"/>
    </source>
</evidence>
<dbReference type="InterPro" id="IPR036890">
    <property type="entry name" value="HATPase_C_sf"/>
</dbReference>
<dbReference type="PRINTS" id="PR00775">
    <property type="entry name" value="HEATSHOCK90"/>
</dbReference>
<comment type="similarity">
    <text evidence="2 10">Belongs to the heat shock protein 90 family.</text>
</comment>
<dbReference type="EMBL" id="FSRE01000002">
    <property type="protein sequence ID" value="SIN84045.1"/>
    <property type="molecule type" value="Genomic_DNA"/>
</dbReference>